<keyword evidence="4" id="KW-0275">Fatty acid biosynthesis</keyword>
<gene>
    <name evidence="5" type="ORF">RM530_02995</name>
</gene>
<evidence type="ECO:0000256" key="1">
    <source>
        <dbReference type="ARBA" id="ARBA00022516"/>
    </source>
</evidence>
<accession>A0ABU2WFF0</accession>
<protein>
    <submittedName>
        <fullName evidence="5">ACP phosphodiesterase</fullName>
    </submittedName>
</protein>
<evidence type="ECO:0000256" key="4">
    <source>
        <dbReference type="ARBA" id="ARBA00023160"/>
    </source>
</evidence>
<reference evidence="5 6" key="1">
    <citation type="submission" date="2023-09" db="EMBL/GenBank/DDBJ databases">
        <authorList>
            <person name="Rey-Velasco X."/>
        </authorList>
    </citation>
    <scope>NUCLEOTIDE SEQUENCE [LARGE SCALE GENOMIC DNA]</scope>
    <source>
        <strain evidence="5 6">W345</strain>
    </source>
</reference>
<evidence type="ECO:0000313" key="6">
    <source>
        <dbReference type="Proteomes" id="UP001254608"/>
    </source>
</evidence>
<dbReference type="PANTHER" id="PTHR38764">
    <property type="entry name" value="ACYL CARRIER PROTEIN PHOSPHODIESTERASE"/>
    <property type="match status" value="1"/>
</dbReference>
<keyword evidence="1" id="KW-0444">Lipid biosynthesis</keyword>
<dbReference type="PANTHER" id="PTHR38764:SF1">
    <property type="entry name" value="ACYL CARRIER PROTEIN PHOSPHODIESTERASE"/>
    <property type="match status" value="1"/>
</dbReference>
<organism evidence="5 6">
    <name type="scientific">Banduia mediterranea</name>
    <dbReference type="NCBI Taxonomy" id="3075609"/>
    <lineage>
        <taxon>Bacteria</taxon>
        <taxon>Pseudomonadati</taxon>
        <taxon>Pseudomonadota</taxon>
        <taxon>Gammaproteobacteria</taxon>
        <taxon>Nevskiales</taxon>
        <taxon>Algiphilaceae</taxon>
        <taxon>Banduia</taxon>
    </lineage>
</organism>
<sequence length="202" mass="22560">MNFLAHLLLTDEAGLPLEGALLGDMVRGNLEGRFTPNLEASIRLHRSVDASTDAHPDVHALIREFPSPKRRYAPVIVDMLFDHCLALDWSRYSEEPLEQFTRRASLALAGAADAFRDAGGWVPQPWLFQRLLLSYRREAGLDRALHRISRRLKRPEGLIEASQGWAGHIQSGRRTLPLLMASLREVARAAATEISPADAPVR</sequence>
<dbReference type="RefSeq" id="WP_311363727.1">
    <property type="nucleotide sequence ID" value="NZ_JAVRIC010000003.1"/>
</dbReference>
<dbReference type="EMBL" id="JAVRIC010000003">
    <property type="protein sequence ID" value="MDT0496334.1"/>
    <property type="molecule type" value="Genomic_DNA"/>
</dbReference>
<proteinExistence type="predicted"/>
<evidence type="ECO:0000313" key="5">
    <source>
        <dbReference type="EMBL" id="MDT0496334.1"/>
    </source>
</evidence>
<comment type="caution">
    <text evidence="5">The sequence shown here is derived from an EMBL/GenBank/DDBJ whole genome shotgun (WGS) entry which is preliminary data.</text>
</comment>
<keyword evidence="4" id="KW-0276">Fatty acid metabolism</keyword>
<dbReference type="InterPro" id="IPR007431">
    <property type="entry name" value="ACP_PD"/>
</dbReference>
<dbReference type="Pfam" id="PF04336">
    <property type="entry name" value="ACP_PD"/>
    <property type="match status" value="1"/>
</dbReference>
<keyword evidence="6" id="KW-1185">Reference proteome</keyword>
<evidence type="ECO:0000256" key="2">
    <source>
        <dbReference type="ARBA" id="ARBA00022801"/>
    </source>
</evidence>
<dbReference type="Proteomes" id="UP001254608">
    <property type="component" value="Unassembled WGS sequence"/>
</dbReference>
<keyword evidence="2" id="KW-0378">Hydrolase</keyword>
<keyword evidence="3" id="KW-0443">Lipid metabolism</keyword>
<name>A0ABU2WFF0_9GAMM</name>
<evidence type="ECO:0000256" key="3">
    <source>
        <dbReference type="ARBA" id="ARBA00023098"/>
    </source>
</evidence>